<accession>A0AAN8TD05</accession>
<dbReference type="Proteomes" id="UP001371456">
    <property type="component" value="Unassembled WGS sequence"/>
</dbReference>
<proteinExistence type="predicted"/>
<feature type="compositionally biased region" description="Polar residues" evidence="1">
    <location>
        <begin position="18"/>
        <end position="29"/>
    </location>
</feature>
<dbReference type="AlphaFoldDB" id="A0AAN8TD05"/>
<dbReference type="PANTHER" id="PTHR33233:SF14">
    <property type="entry name" value="ENDONUCLEASE_EXONUCLEASE_PHOSPHATASE"/>
    <property type="match status" value="1"/>
</dbReference>
<dbReference type="EMBL" id="JBANQN010000006">
    <property type="protein sequence ID" value="KAK6786258.1"/>
    <property type="molecule type" value="Genomic_DNA"/>
</dbReference>
<sequence length="102" mass="11205">MTASSKEKGKTIVDEQWPEQSKQRGTGSGLQQILLGSNGTVTQGKPHNTQRKLELNGEDVNKSWANLFATNRLATRGMNLNYIPPVIVDGKKVMEILPEDVA</sequence>
<comment type="caution">
    <text evidence="2">The sequence shown here is derived from an EMBL/GenBank/DDBJ whole genome shotgun (WGS) entry which is preliminary data.</text>
</comment>
<dbReference type="PANTHER" id="PTHR33233">
    <property type="entry name" value="ENDONUCLEASE/EXONUCLEASE/PHOSPHATASE"/>
    <property type="match status" value="1"/>
</dbReference>
<evidence type="ECO:0000256" key="1">
    <source>
        <dbReference type="SAM" id="MobiDB-lite"/>
    </source>
</evidence>
<feature type="compositionally biased region" description="Basic and acidic residues" evidence="1">
    <location>
        <begin position="1"/>
        <end position="13"/>
    </location>
</feature>
<feature type="region of interest" description="Disordered" evidence="1">
    <location>
        <begin position="1"/>
        <end position="29"/>
    </location>
</feature>
<reference evidence="2 3" key="1">
    <citation type="submission" date="2024-02" db="EMBL/GenBank/DDBJ databases">
        <title>de novo genome assembly of Solanum bulbocastanum strain 11H21.</title>
        <authorList>
            <person name="Hosaka A.J."/>
        </authorList>
    </citation>
    <scope>NUCLEOTIDE SEQUENCE [LARGE SCALE GENOMIC DNA]</scope>
    <source>
        <tissue evidence="2">Young leaves</tissue>
    </source>
</reference>
<evidence type="ECO:0000313" key="2">
    <source>
        <dbReference type="EMBL" id="KAK6786258.1"/>
    </source>
</evidence>
<keyword evidence="3" id="KW-1185">Reference proteome</keyword>
<protein>
    <submittedName>
        <fullName evidence="2">Uncharacterized protein</fullName>
    </submittedName>
</protein>
<gene>
    <name evidence="2" type="ORF">RDI58_014783</name>
</gene>
<name>A0AAN8TD05_SOLBU</name>
<organism evidence="2 3">
    <name type="scientific">Solanum bulbocastanum</name>
    <name type="common">Wild potato</name>
    <dbReference type="NCBI Taxonomy" id="147425"/>
    <lineage>
        <taxon>Eukaryota</taxon>
        <taxon>Viridiplantae</taxon>
        <taxon>Streptophyta</taxon>
        <taxon>Embryophyta</taxon>
        <taxon>Tracheophyta</taxon>
        <taxon>Spermatophyta</taxon>
        <taxon>Magnoliopsida</taxon>
        <taxon>eudicotyledons</taxon>
        <taxon>Gunneridae</taxon>
        <taxon>Pentapetalae</taxon>
        <taxon>asterids</taxon>
        <taxon>lamiids</taxon>
        <taxon>Solanales</taxon>
        <taxon>Solanaceae</taxon>
        <taxon>Solanoideae</taxon>
        <taxon>Solaneae</taxon>
        <taxon>Solanum</taxon>
    </lineage>
</organism>
<evidence type="ECO:0000313" key="3">
    <source>
        <dbReference type="Proteomes" id="UP001371456"/>
    </source>
</evidence>